<accession>A0A2P8F9E7</accession>
<dbReference type="Proteomes" id="UP000240418">
    <property type="component" value="Unassembled WGS sequence"/>
</dbReference>
<dbReference type="EMBL" id="PYGJ01000011">
    <property type="protein sequence ID" value="PSL18343.1"/>
    <property type="molecule type" value="Genomic_DNA"/>
</dbReference>
<protein>
    <submittedName>
        <fullName evidence="1">Uncharacterized protein</fullName>
    </submittedName>
</protein>
<organism evidence="1 2">
    <name type="scientific">Shimia abyssi</name>
    <dbReference type="NCBI Taxonomy" id="1662395"/>
    <lineage>
        <taxon>Bacteria</taxon>
        <taxon>Pseudomonadati</taxon>
        <taxon>Pseudomonadota</taxon>
        <taxon>Alphaproteobacteria</taxon>
        <taxon>Rhodobacterales</taxon>
        <taxon>Roseobacteraceae</taxon>
    </lineage>
</organism>
<reference evidence="1 2" key="1">
    <citation type="submission" date="2018-03" db="EMBL/GenBank/DDBJ databases">
        <title>Genomic Encyclopedia of Archaeal and Bacterial Type Strains, Phase II (KMG-II): from individual species to whole genera.</title>
        <authorList>
            <person name="Goeker M."/>
        </authorList>
    </citation>
    <scope>NUCLEOTIDE SEQUENCE [LARGE SCALE GENOMIC DNA]</scope>
    <source>
        <strain evidence="1 2">DSM 100673</strain>
    </source>
</reference>
<dbReference type="AlphaFoldDB" id="A0A2P8F9E7"/>
<keyword evidence="2" id="KW-1185">Reference proteome</keyword>
<name>A0A2P8F9E7_9RHOB</name>
<sequence length="65" mass="7739">MVVESRLVKPVDYLMPNNSLRERIDFQDRYHFRDGRDIDPSEYPTAIFLIFATCRHVSARFQMSS</sequence>
<proteinExistence type="predicted"/>
<evidence type="ECO:0000313" key="1">
    <source>
        <dbReference type="EMBL" id="PSL18343.1"/>
    </source>
</evidence>
<gene>
    <name evidence="1" type="ORF">CLV88_11188</name>
</gene>
<comment type="caution">
    <text evidence="1">The sequence shown here is derived from an EMBL/GenBank/DDBJ whole genome shotgun (WGS) entry which is preliminary data.</text>
</comment>
<evidence type="ECO:0000313" key="2">
    <source>
        <dbReference type="Proteomes" id="UP000240418"/>
    </source>
</evidence>